<sequence length="255" mass="27728">MNTKIYIKILILIVVVISFSSGFTQSALADTYFYDSNGKLTQQIRSDGSVSYYYDQNGNLLNKLVNNNIMANYSFETYSGTNGVADNWNAYADPGINPVYQVVTWPVSAGQRAQKLAASNIPSGGLHIFQDTMVKSDTTYSLSGRLRISELMNAKASVFVYFYDAAYNLLGSENIAEYTANMDYTSLVGSFTTPAGTTQARVHIRLDALAKGGGGTLHADSFAIKKESAANLLINGGYEDNTGTKRRSGQLESIC</sequence>
<comment type="caution">
    <text evidence="2">The sequence shown here is derived from an EMBL/GenBank/DDBJ whole genome shotgun (WGS) entry which is preliminary data.</text>
</comment>
<organism evidence="2 3">
    <name type="scientific">Paenibacillus tyrfis</name>
    <dbReference type="NCBI Taxonomy" id="1501230"/>
    <lineage>
        <taxon>Bacteria</taxon>
        <taxon>Bacillati</taxon>
        <taxon>Bacillota</taxon>
        <taxon>Bacilli</taxon>
        <taxon>Bacillales</taxon>
        <taxon>Paenibacillaceae</taxon>
        <taxon>Paenibacillus</taxon>
    </lineage>
</organism>
<reference evidence="2 3" key="1">
    <citation type="submission" date="2014-06" db="EMBL/GenBank/DDBJ databases">
        <title>Draft genome sequence of Paenibacillus sp. MSt1.</title>
        <authorList>
            <person name="Aw Y.K."/>
            <person name="Ong K.S."/>
            <person name="Gan H.M."/>
            <person name="Lee S.M."/>
        </authorList>
    </citation>
    <scope>NUCLEOTIDE SEQUENCE [LARGE SCALE GENOMIC DNA]</scope>
    <source>
        <strain evidence="2 3">MSt1</strain>
    </source>
</reference>
<feature type="chain" id="PRO_5001761314" evidence="1">
    <location>
        <begin position="30"/>
        <end position="255"/>
    </location>
</feature>
<protein>
    <submittedName>
        <fullName evidence="2">Uncharacterized protein</fullName>
    </submittedName>
</protein>
<evidence type="ECO:0000313" key="3">
    <source>
        <dbReference type="Proteomes" id="UP000028123"/>
    </source>
</evidence>
<dbReference type="InterPro" id="IPR031325">
    <property type="entry name" value="RHS_repeat"/>
</dbReference>
<name>A0A081P429_9BACL</name>
<accession>A0A081P429</accession>
<dbReference type="Gene3D" id="2.60.120.260">
    <property type="entry name" value="Galactose-binding domain-like"/>
    <property type="match status" value="1"/>
</dbReference>
<feature type="signal peptide" evidence="1">
    <location>
        <begin position="1"/>
        <end position="29"/>
    </location>
</feature>
<dbReference type="EMBL" id="JNVM01000010">
    <property type="protein sequence ID" value="KEQ25452.1"/>
    <property type="molecule type" value="Genomic_DNA"/>
</dbReference>
<dbReference type="RefSeq" id="WP_036681541.1">
    <property type="nucleotide sequence ID" value="NZ_JNVM01000010.1"/>
</dbReference>
<dbReference type="Proteomes" id="UP000028123">
    <property type="component" value="Unassembled WGS sequence"/>
</dbReference>
<dbReference type="AlphaFoldDB" id="A0A081P429"/>
<dbReference type="Pfam" id="PF05593">
    <property type="entry name" value="RHS_repeat"/>
    <property type="match status" value="1"/>
</dbReference>
<gene>
    <name evidence="2" type="ORF">ET33_01645</name>
</gene>
<evidence type="ECO:0000313" key="2">
    <source>
        <dbReference type="EMBL" id="KEQ25452.1"/>
    </source>
</evidence>
<dbReference type="eggNOG" id="ENOG5030K9Q">
    <property type="taxonomic scope" value="Bacteria"/>
</dbReference>
<dbReference type="OrthoDB" id="2547044at2"/>
<evidence type="ECO:0000256" key="1">
    <source>
        <dbReference type="SAM" id="SignalP"/>
    </source>
</evidence>
<proteinExistence type="predicted"/>
<keyword evidence="3" id="KW-1185">Reference proteome</keyword>
<keyword evidence="1" id="KW-0732">Signal</keyword>